<sequence length="574" mass="61498">MYSFDSKIRPQWLLYGSFIWISGSSAAPFSSDQVVLTAQDGAGAAASENMECSRIGRDLLRLGGNAIDAMVGTQLCVGITSMYHSGIGGGGFALVRTADGEYETIDFRETAPAAATQDMYNDDVHASIEGGLAVGVPSELRGLEYMHEKWGLLAWESVVMPASHLAREGFSVTADMVRYMVAGMKDAGRDFLLDEPSWAEVFAPNGTLLGEGDTMYRTRLADTLTTVAKKGASAFYTGDLAASFVKTVRDANGIMTLEDLTAYRAEIREPLSTTFRNHTLYTTGAPASGAIMLNMLKTMEQYPLPPTPDTNLTTHRYNEAMRFAYGARSLLGDPDFVGGLGPYEASLLDNATAAHTRARILDNETQPVGRYAPHALFVPDTHGTSHVVTADSAGRAVSLTSTVNLLFGALLVDPRTGVVLNNEMNDFSIPGVRNAFGFEPSPANFIRPGKRSLSSITPVIAEAPDGALRAVVGAAGGSRIVSATAQVLWHVLEHGMTMTEAVAEPRLHDQLMPNEVWLEYTFNNETAASLAEKGHRVKWVREGLSAVQGITVLGSGKFEAASEPRQKNSGGLTA</sequence>
<dbReference type="Gene3D" id="3.60.20.40">
    <property type="match status" value="1"/>
</dbReference>
<evidence type="ECO:0000313" key="10">
    <source>
        <dbReference type="Proteomes" id="UP000044602"/>
    </source>
</evidence>
<dbReference type="SUPFAM" id="SSF56235">
    <property type="entry name" value="N-terminal nucleophile aminohydrolases (Ntn hydrolases)"/>
    <property type="match status" value="1"/>
</dbReference>
<accession>A0A0G4KCN0</accession>
<dbReference type="GO" id="GO:0036374">
    <property type="term" value="F:glutathione hydrolase activity"/>
    <property type="evidence" value="ECO:0007669"/>
    <property type="project" value="UniProtKB-UniRule"/>
</dbReference>
<comment type="catalytic activity">
    <reaction evidence="1 8">
        <text>an S-substituted glutathione + H2O = an S-substituted L-cysteinylglycine + L-glutamate</text>
        <dbReference type="Rhea" id="RHEA:59468"/>
        <dbReference type="ChEBI" id="CHEBI:15377"/>
        <dbReference type="ChEBI" id="CHEBI:29985"/>
        <dbReference type="ChEBI" id="CHEBI:90779"/>
        <dbReference type="ChEBI" id="CHEBI:143103"/>
        <dbReference type="EC" id="3.4.19.13"/>
    </reaction>
</comment>
<dbReference type="InterPro" id="IPR000101">
    <property type="entry name" value="GGT_peptidase"/>
</dbReference>
<feature type="binding site" evidence="7">
    <location>
        <begin position="402"/>
        <end position="404"/>
    </location>
    <ligand>
        <name>L-glutamate</name>
        <dbReference type="ChEBI" id="CHEBI:29985"/>
    </ligand>
</feature>
<gene>
    <name evidence="9" type="ORF">BN1708_000306</name>
</gene>
<evidence type="ECO:0000313" key="9">
    <source>
        <dbReference type="EMBL" id="CRJ80584.1"/>
    </source>
</evidence>
<protein>
    <recommendedName>
        <fullName evidence="8">Glutathione hydrolase</fullName>
        <ecNumber evidence="8">2.3.2.2</ecNumber>
        <ecNumber evidence="8">3.4.19.13</ecNumber>
    </recommendedName>
    <alternativeName>
        <fullName evidence="8">Gamma-glutamyltransferase</fullName>
    </alternativeName>
    <alternativeName>
        <fullName evidence="8">Gamma-glutamyltranspeptidase</fullName>
    </alternativeName>
</protein>
<comment type="catalytic activity">
    <reaction evidence="2 8">
        <text>glutathione + H2O = L-cysteinylglycine + L-glutamate</text>
        <dbReference type="Rhea" id="RHEA:28807"/>
        <dbReference type="ChEBI" id="CHEBI:15377"/>
        <dbReference type="ChEBI" id="CHEBI:29985"/>
        <dbReference type="ChEBI" id="CHEBI:57925"/>
        <dbReference type="ChEBI" id="CHEBI:61694"/>
        <dbReference type="EC" id="3.4.19.13"/>
    </reaction>
</comment>
<evidence type="ECO:0000256" key="4">
    <source>
        <dbReference type="ARBA" id="ARBA00009381"/>
    </source>
</evidence>
<feature type="binding site" evidence="7">
    <location>
        <position position="108"/>
    </location>
    <ligand>
        <name>L-glutamate</name>
        <dbReference type="ChEBI" id="CHEBI:29985"/>
    </ligand>
</feature>
<reference evidence="9 10" key="1">
    <citation type="submission" date="2015-05" db="EMBL/GenBank/DDBJ databases">
        <authorList>
            <person name="Wang D.B."/>
            <person name="Wang M."/>
        </authorList>
    </citation>
    <scope>NUCLEOTIDE SEQUENCE [LARGE SCALE GENOMIC DNA]</scope>
    <source>
        <strain evidence="9">VL1</strain>
    </source>
</reference>
<feature type="binding site" evidence="7">
    <location>
        <position position="477"/>
    </location>
    <ligand>
        <name>L-glutamate</name>
        <dbReference type="ChEBI" id="CHEBI:29985"/>
    </ligand>
</feature>
<dbReference type="Gene3D" id="1.10.246.130">
    <property type="match status" value="1"/>
</dbReference>
<dbReference type="EC" id="2.3.2.2" evidence="8"/>
<evidence type="ECO:0000256" key="5">
    <source>
        <dbReference type="ARBA" id="ARBA00047417"/>
    </source>
</evidence>
<evidence type="ECO:0000256" key="8">
    <source>
        <dbReference type="RuleBase" id="RU368068"/>
    </source>
</evidence>
<dbReference type="Pfam" id="PF01019">
    <property type="entry name" value="G_glu_transpept"/>
    <property type="match status" value="1"/>
</dbReference>
<evidence type="ECO:0000256" key="7">
    <source>
        <dbReference type="PIRSR" id="PIRSR600101-2"/>
    </source>
</evidence>
<dbReference type="NCBIfam" id="TIGR00066">
    <property type="entry name" value="g_glut_trans"/>
    <property type="match status" value="1"/>
</dbReference>
<evidence type="ECO:0000256" key="2">
    <source>
        <dbReference type="ARBA" id="ARBA00001089"/>
    </source>
</evidence>
<evidence type="ECO:0000256" key="3">
    <source>
        <dbReference type="ARBA" id="ARBA00005115"/>
    </source>
</evidence>
<dbReference type="UniPathway" id="UPA00204"/>
<dbReference type="AlphaFoldDB" id="A0A0G4KCN0"/>
<dbReference type="FunFam" id="3.60.20.40:FF:000001">
    <property type="entry name" value="Gamma-glutamyltranspeptidase 1"/>
    <property type="match status" value="1"/>
</dbReference>
<keyword evidence="8" id="KW-0012">Acyltransferase</keyword>
<dbReference type="STRING" id="100787.A0A0G4KCN0"/>
<feature type="binding site" evidence="7">
    <location>
        <begin position="454"/>
        <end position="455"/>
    </location>
    <ligand>
        <name>L-glutamate</name>
        <dbReference type="ChEBI" id="CHEBI:29985"/>
    </ligand>
</feature>
<name>A0A0G4KCN0_VERLO</name>
<keyword evidence="8" id="KW-0378">Hydrolase</keyword>
<dbReference type="PANTHER" id="PTHR11686">
    <property type="entry name" value="GAMMA GLUTAMYL TRANSPEPTIDASE"/>
    <property type="match status" value="1"/>
</dbReference>
<comment type="pathway">
    <text evidence="3 8">Sulfur metabolism; glutathione metabolism.</text>
</comment>
<dbReference type="InterPro" id="IPR043138">
    <property type="entry name" value="GGT_lsub"/>
</dbReference>
<dbReference type="InterPro" id="IPR029055">
    <property type="entry name" value="Ntn_hydrolases_N"/>
</dbReference>
<dbReference type="PANTHER" id="PTHR11686:SF62">
    <property type="entry name" value="GLUTATHIONE HYDROLASE"/>
    <property type="match status" value="1"/>
</dbReference>
<organism evidence="9 10">
    <name type="scientific">Verticillium longisporum</name>
    <name type="common">Verticillium dahliae var. longisporum</name>
    <dbReference type="NCBI Taxonomy" id="100787"/>
    <lineage>
        <taxon>Eukaryota</taxon>
        <taxon>Fungi</taxon>
        <taxon>Dikarya</taxon>
        <taxon>Ascomycota</taxon>
        <taxon>Pezizomycotina</taxon>
        <taxon>Sordariomycetes</taxon>
        <taxon>Hypocreomycetidae</taxon>
        <taxon>Glomerellales</taxon>
        <taxon>Plectosphaerellaceae</taxon>
        <taxon>Verticillium</taxon>
    </lineage>
</organism>
<comment type="catalytic activity">
    <reaction evidence="5 8">
        <text>an N-terminal (5-L-glutamyl)-[peptide] + an alpha-amino acid = 5-L-glutamyl amino acid + an N-terminal L-alpha-aminoacyl-[peptide]</text>
        <dbReference type="Rhea" id="RHEA:23904"/>
        <dbReference type="Rhea" id="RHEA-COMP:9780"/>
        <dbReference type="Rhea" id="RHEA-COMP:9795"/>
        <dbReference type="ChEBI" id="CHEBI:77644"/>
        <dbReference type="ChEBI" id="CHEBI:78597"/>
        <dbReference type="ChEBI" id="CHEBI:78599"/>
        <dbReference type="ChEBI" id="CHEBI:78608"/>
        <dbReference type="EC" id="2.3.2.2"/>
    </reaction>
</comment>
<feature type="active site" description="Nucleophile" evidence="6">
    <location>
        <position position="384"/>
    </location>
</feature>
<comment type="similarity">
    <text evidence="4">Belongs to the gamma-glutamyltransferase family.</text>
</comment>
<proteinExistence type="inferred from homology"/>
<dbReference type="Proteomes" id="UP000044602">
    <property type="component" value="Unassembled WGS sequence"/>
</dbReference>
<dbReference type="EMBL" id="CVQH01000001">
    <property type="protein sequence ID" value="CRJ80584.1"/>
    <property type="molecule type" value="Genomic_DNA"/>
</dbReference>
<keyword evidence="8" id="KW-0808">Transferase</keyword>
<evidence type="ECO:0000256" key="1">
    <source>
        <dbReference type="ARBA" id="ARBA00001049"/>
    </source>
</evidence>
<dbReference type="EC" id="3.4.19.13" evidence="8"/>
<comment type="function">
    <text evidence="8">Cleaves the gamma-glutamyl peptide bond of glutathione and glutathione conjugates.</text>
</comment>
<feature type="binding site" evidence="7">
    <location>
        <position position="426"/>
    </location>
    <ligand>
        <name>L-glutamate</name>
        <dbReference type="ChEBI" id="CHEBI:29985"/>
    </ligand>
</feature>
<dbReference type="PRINTS" id="PR01210">
    <property type="entry name" value="GGTRANSPTASE"/>
</dbReference>
<dbReference type="InterPro" id="IPR043137">
    <property type="entry name" value="GGT_ssub_C"/>
</dbReference>
<dbReference type="GO" id="GO:0005886">
    <property type="term" value="C:plasma membrane"/>
    <property type="evidence" value="ECO:0007669"/>
    <property type="project" value="TreeGrafter"/>
</dbReference>
<keyword evidence="10" id="KW-1185">Reference proteome</keyword>
<evidence type="ECO:0000256" key="6">
    <source>
        <dbReference type="PIRSR" id="PIRSR600101-1"/>
    </source>
</evidence>
<dbReference type="GO" id="GO:0006751">
    <property type="term" value="P:glutathione catabolic process"/>
    <property type="evidence" value="ECO:0007669"/>
    <property type="project" value="UniProtKB-UniRule"/>
</dbReference>
<dbReference type="GO" id="GO:0103068">
    <property type="term" value="F:leukotriene C4 gamma-glutamyl transferase activity"/>
    <property type="evidence" value="ECO:0007669"/>
    <property type="project" value="UniProtKB-EC"/>
</dbReference>